<protein>
    <submittedName>
        <fullName evidence="6">Cyclic pyranopterin monophosphate synthase</fullName>
    </submittedName>
</protein>
<dbReference type="SFLD" id="SFLDG01067">
    <property type="entry name" value="SPASM/twitch_domain_containing"/>
    <property type="match status" value="1"/>
</dbReference>
<keyword evidence="1" id="KW-0949">S-adenosyl-L-methionine</keyword>
<dbReference type="InterPro" id="IPR050377">
    <property type="entry name" value="Radical_SAM_PqqE_MftC-like"/>
</dbReference>
<dbReference type="Pfam" id="PF04055">
    <property type="entry name" value="Radical_SAM"/>
    <property type="match status" value="1"/>
</dbReference>
<proteinExistence type="predicted"/>
<feature type="domain" description="Radical SAM core" evidence="5">
    <location>
        <begin position="2"/>
        <end position="227"/>
    </location>
</feature>
<dbReference type="PANTHER" id="PTHR11228:SF7">
    <property type="entry name" value="PQQA PEPTIDE CYCLASE"/>
    <property type="match status" value="1"/>
</dbReference>
<dbReference type="PROSITE" id="PS51918">
    <property type="entry name" value="RADICAL_SAM"/>
    <property type="match status" value="1"/>
</dbReference>
<dbReference type="EMBL" id="MLJW01000227">
    <property type="protein sequence ID" value="OIQ92626.1"/>
    <property type="molecule type" value="Genomic_DNA"/>
</dbReference>
<organism evidence="6">
    <name type="scientific">mine drainage metagenome</name>
    <dbReference type="NCBI Taxonomy" id="410659"/>
    <lineage>
        <taxon>unclassified sequences</taxon>
        <taxon>metagenomes</taxon>
        <taxon>ecological metagenomes</taxon>
    </lineage>
</organism>
<keyword evidence="2" id="KW-0479">Metal-binding</keyword>
<sequence>MKNYRIAANVEWTSKCNALCPMCPRGLIEHPQIMTSETWQQVLRRLASKHVFRTVIAGYGEPTTHNQFFDFVDQLRIHPGKFDMASNGHLLDEKLIRHLDGAIGVLIFSFSSVDLDVYKQVHANLDQARAMANIQLAQKLFKHTKLMISLTPMPECLPTLPDTIRWLQAQGVKYLSMSPTLYNRGGSLQGQDLSTEKLRRTISQYSLLSQEFDFIPSPIEIAKQWYSNRFKCVPRNTDILISASGDYLYCYNDVKHEHSIGHVSSMSIRDALVKREDMEAIPSLCDACNLRHRYGAGELTKTALRYAGTKIKTSLKSRFATIECHTQ</sequence>
<dbReference type="CDD" id="cd01335">
    <property type="entry name" value="Radical_SAM"/>
    <property type="match status" value="1"/>
</dbReference>
<reference evidence="6" key="1">
    <citation type="submission" date="2016-10" db="EMBL/GenBank/DDBJ databases">
        <title>Sequence of Gallionella enrichment culture.</title>
        <authorList>
            <person name="Poehlein A."/>
            <person name="Muehling M."/>
            <person name="Daniel R."/>
        </authorList>
    </citation>
    <scope>NUCLEOTIDE SEQUENCE</scope>
</reference>
<keyword evidence="4" id="KW-0411">Iron-sulfur</keyword>
<dbReference type="InterPro" id="IPR007197">
    <property type="entry name" value="rSAM"/>
</dbReference>
<dbReference type="SUPFAM" id="SSF102114">
    <property type="entry name" value="Radical SAM enzymes"/>
    <property type="match status" value="1"/>
</dbReference>
<gene>
    <name evidence="6" type="primary">moaA_19</name>
    <name evidence="6" type="ORF">GALL_254490</name>
</gene>
<dbReference type="AlphaFoldDB" id="A0A1J5RBC7"/>
<evidence type="ECO:0000313" key="6">
    <source>
        <dbReference type="EMBL" id="OIQ92626.1"/>
    </source>
</evidence>
<dbReference type="PANTHER" id="PTHR11228">
    <property type="entry name" value="RADICAL SAM DOMAIN PROTEIN"/>
    <property type="match status" value="1"/>
</dbReference>
<dbReference type="Gene3D" id="3.20.20.70">
    <property type="entry name" value="Aldolase class I"/>
    <property type="match status" value="1"/>
</dbReference>
<evidence type="ECO:0000256" key="2">
    <source>
        <dbReference type="ARBA" id="ARBA00022723"/>
    </source>
</evidence>
<dbReference type="GO" id="GO:0051536">
    <property type="term" value="F:iron-sulfur cluster binding"/>
    <property type="evidence" value="ECO:0007669"/>
    <property type="project" value="UniProtKB-KW"/>
</dbReference>
<keyword evidence="3" id="KW-0408">Iron</keyword>
<comment type="caution">
    <text evidence="6">The sequence shown here is derived from an EMBL/GenBank/DDBJ whole genome shotgun (WGS) entry which is preliminary data.</text>
</comment>
<dbReference type="GO" id="GO:0046872">
    <property type="term" value="F:metal ion binding"/>
    <property type="evidence" value="ECO:0007669"/>
    <property type="project" value="UniProtKB-KW"/>
</dbReference>
<evidence type="ECO:0000256" key="1">
    <source>
        <dbReference type="ARBA" id="ARBA00022691"/>
    </source>
</evidence>
<dbReference type="SFLD" id="SFLDS00029">
    <property type="entry name" value="Radical_SAM"/>
    <property type="match status" value="1"/>
</dbReference>
<evidence type="ECO:0000256" key="4">
    <source>
        <dbReference type="ARBA" id="ARBA00023014"/>
    </source>
</evidence>
<dbReference type="InterPro" id="IPR058240">
    <property type="entry name" value="rSAM_sf"/>
</dbReference>
<evidence type="ECO:0000259" key="5">
    <source>
        <dbReference type="PROSITE" id="PS51918"/>
    </source>
</evidence>
<accession>A0A1J5RBC7</accession>
<evidence type="ECO:0000256" key="3">
    <source>
        <dbReference type="ARBA" id="ARBA00023004"/>
    </source>
</evidence>
<dbReference type="InterPro" id="IPR013785">
    <property type="entry name" value="Aldolase_TIM"/>
</dbReference>
<dbReference type="GO" id="GO:0003824">
    <property type="term" value="F:catalytic activity"/>
    <property type="evidence" value="ECO:0007669"/>
    <property type="project" value="InterPro"/>
</dbReference>
<name>A0A1J5RBC7_9ZZZZ</name>